<feature type="region of interest" description="Disordered" evidence="2">
    <location>
        <begin position="1"/>
        <end position="22"/>
    </location>
</feature>
<evidence type="ECO:0000256" key="1">
    <source>
        <dbReference type="SAM" id="Coils"/>
    </source>
</evidence>
<feature type="compositionally biased region" description="Polar residues" evidence="2">
    <location>
        <begin position="41"/>
        <end position="51"/>
    </location>
</feature>
<organism evidence="3">
    <name type="scientific">Chromera velia CCMP2878</name>
    <dbReference type="NCBI Taxonomy" id="1169474"/>
    <lineage>
        <taxon>Eukaryota</taxon>
        <taxon>Sar</taxon>
        <taxon>Alveolata</taxon>
        <taxon>Colpodellida</taxon>
        <taxon>Chromeraceae</taxon>
        <taxon>Chromera</taxon>
    </lineage>
</organism>
<proteinExistence type="predicted"/>
<reference evidence="3" key="1">
    <citation type="submission" date="2014-11" db="EMBL/GenBank/DDBJ databases">
        <authorList>
            <person name="Otto D Thomas"/>
            <person name="Naeem Raeece"/>
        </authorList>
    </citation>
    <scope>NUCLEOTIDE SEQUENCE</scope>
</reference>
<feature type="compositionally biased region" description="Low complexity" evidence="2">
    <location>
        <begin position="61"/>
        <end position="71"/>
    </location>
</feature>
<dbReference type="EMBL" id="CDMZ01002037">
    <property type="protein sequence ID" value="CEM40430.1"/>
    <property type="molecule type" value="Genomic_DNA"/>
</dbReference>
<sequence length="276" mass="30281">MTGPKFLLPSTDGRTPFPPCHPVSQTLSSISLLIAWLEAQAQQNRPTQAPSRKQKKNKTGSDSSSSSSSNSHVEPNLAHFQQKFPDVALHTLTAGEVYPLWYDVKLRESDSEGMVKDPGGSGASGSSQPTKRWKQKEHPHLAPHPCTCRSRDWRGGHKWRCNLLKSYVTDVVLKGEESGGETSKGGTDTQKEPVERKAADDRLEQTIKEALATHDREVTEAEREAQIEKESMAHDVEGCMKSVGGWQGKVLLHLAAGKPKETMPPAPSALKDFKLA</sequence>
<feature type="compositionally biased region" description="Basic and acidic residues" evidence="2">
    <location>
        <begin position="189"/>
        <end position="200"/>
    </location>
</feature>
<gene>
    <name evidence="3" type="ORF">Cvel_25308</name>
</gene>
<name>A0A0G4H9G4_9ALVE</name>
<evidence type="ECO:0000313" key="3">
    <source>
        <dbReference type="EMBL" id="CEM40430.1"/>
    </source>
</evidence>
<dbReference type="AlphaFoldDB" id="A0A0G4H9G4"/>
<feature type="coiled-coil region" evidence="1">
    <location>
        <begin position="204"/>
        <end position="231"/>
    </location>
</feature>
<dbReference type="VEuPathDB" id="CryptoDB:Cvel_25308"/>
<feature type="region of interest" description="Disordered" evidence="2">
    <location>
        <begin position="176"/>
        <end position="200"/>
    </location>
</feature>
<feature type="region of interest" description="Disordered" evidence="2">
    <location>
        <begin position="41"/>
        <end position="74"/>
    </location>
</feature>
<evidence type="ECO:0000256" key="2">
    <source>
        <dbReference type="SAM" id="MobiDB-lite"/>
    </source>
</evidence>
<protein>
    <submittedName>
        <fullName evidence="3">Uncharacterized protein</fullName>
    </submittedName>
</protein>
<feature type="region of interest" description="Disordered" evidence="2">
    <location>
        <begin position="111"/>
        <end position="142"/>
    </location>
</feature>
<accession>A0A0G4H9G4</accession>
<keyword evidence="1" id="KW-0175">Coiled coil</keyword>